<protein>
    <recommendedName>
        <fullName evidence="3">Lipoprotein</fullName>
    </recommendedName>
</protein>
<organism evidence="1 2">
    <name type="scientific">Vagococcus salmoninarum</name>
    <dbReference type="NCBI Taxonomy" id="2739"/>
    <lineage>
        <taxon>Bacteria</taxon>
        <taxon>Bacillati</taxon>
        <taxon>Bacillota</taxon>
        <taxon>Bacilli</taxon>
        <taxon>Lactobacillales</taxon>
        <taxon>Enterococcaceae</taxon>
        <taxon>Vagococcus</taxon>
    </lineage>
</organism>
<reference evidence="1 2" key="1">
    <citation type="submission" date="2017-05" db="EMBL/GenBank/DDBJ databases">
        <title>Vagococcus spp. assemblies.</title>
        <authorList>
            <person name="Gulvik C.A."/>
        </authorList>
    </citation>
    <scope>NUCLEOTIDE SEQUENCE [LARGE SCALE GENOMIC DNA]</scope>
    <source>
        <strain evidence="1 2">NCFB 2777</strain>
    </source>
</reference>
<dbReference type="EMBL" id="NGJU01000010">
    <property type="protein sequence ID" value="RST95434.1"/>
    <property type="molecule type" value="Genomic_DNA"/>
</dbReference>
<dbReference type="SUPFAM" id="SSF63829">
    <property type="entry name" value="Calcium-dependent phosphotriesterase"/>
    <property type="match status" value="1"/>
</dbReference>
<dbReference type="OrthoDB" id="3250815at2"/>
<sequence>MIKIELPKRLLLLSFLALNFFLVACGSEKSQDSSPAQSETVNSSQPTEVSHLEQRLLIAFDDSVSLYETDDFIAIDNFSVTAPQLSAGPNERLAFLANREENSVKVLDLGVWYEDHGDHLHFYTQPPELLPYEITGEKPTHIVNHKEQSAIFFDGTGEVQVFSAAALLATELPEAELLIPDSPHHGVALPLSNGGVIRTLANDEEGLPDTLGLFTEDGDKTILTPHLKGIHGEAVGSANGQEVMAFGSEEHVGLFSEEEESFTLLALPDTEARVGRLVGDSNSPYLLSNYSSQETPALSNNVLIINLAEEQLSKVDLGTPYLSGFIHDGSQQGYVLGLDGNIYVIDLVKEVVSQKINVLQPFEAPSGHGGTQPSLGLSNQGLLVTDPQAKSLLLVDLSSEELTTVATFSEEPTHLLVFN</sequence>
<dbReference type="PROSITE" id="PS51257">
    <property type="entry name" value="PROKAR_LIPOPROTEIN"/>
    <property type="match status" value="1"/>
</dbReference>
<evidence type="ECO:0000313" key="1">
    <source>
        <dbReference type="EMBL" id="RST95434.1"/>
    </source>
</evidence>
<gene>
    <name evidence="1" type="ORF">CBF35_07700</name>
</gene>
<keyword evidence="2" id="KW-1185">Reference proteome</keyword>
<comment type="caution">
    <text evidence="1">The sequence shown here is derived from an EMBL/GenBank/DDBJ whole genome shotgun (WGS) entry which is preliminary data.</text>
</comment>
<proteinExistence type="predicted"/>
<dbReference type="GeneID" id="98568249"/>
<accession>A0A429ZP11</accession>
<evidence type="ECO:0000313" key="2">
    <source>
        <dbReference type="Proteomes" id="UP000287239"/>
    </source>
</evidence>
<evidence type="ECO:0008006" key="3">
    <source>
        <dbReference type="Google" id="ProtNLM"/>
    </source>
</evidence>
<dbReference type="RefSeq" id="WP_126779760.1">
    <property type="nucleotide sequence ID" value="NZ_NGJU01000010.1"/>
</dbReference>
<dbReference type="Proteomes" id="UP000287239">
    <property type="component" value="Unassembled WGS sequence"/>
</dbReference>
<name>A0A429ZP11_9ENTE</name>
<dbReference type="AlphaFoldDB" id="A0A429ZP11"/>